<dbReference type="GeneID" id="97282595"/>
<dbReference type="PROSITE" id="PS51755">
    <property type="entry name" value="OMPR_PHOB"/>
    <property type="match status" value="1"/>
</dbReference>
<keyword evidence="2" id="KW-0902">Two-component regulatory system</keyword>
<dbReference type="SMART" id="SM00862">
    <property type="entry name" value="Trans_reg_C"/>
    <property type="match status" value="1"/>
</dbReference>
<dbReference type="EMBL" id="CP108164">
    <property type="protein sequence ID" value="WTQ82295.1"/>
    <property type="molecule type" value="Genomic_DNA"/>
</dbReference>
<dbReference type="InterPro" id="IPR016032">
    <property type="entry name" value="Sig_transdc_resp-reg_C-effctor"/>
</dbReference>
<feature type="modified residue" description="4-aspartylphosphate" evidence="6">
    <location>
        <position position="88"/>
    </location>
</feature>
<feature type="domain" description="OmpR/PhoB-type" evidence="10">
    <location>
        <begin position="168"/>
        <end position="263"/>
    </location>
</feature>
<evidence type="ECO:0000256" key="1">
    <source>
        <dbReference type="ARBA" id="ARBA00022553"/>
    </source>
</evidence>
<dbReference type="SUPFAM" id="SSF52172">
    <property type="entry name" value="CheY-like"/>
    <property type="match status" value="1"/>
</dbReference>
<dbReference type="Pfam" id="PF00486">
    <property type="entry name" value="Trans_reg_C"/>
    <property type="match status" value="1"/>
</dbReference>
<evidence type="ECO:0000313" key="12">
    <source>
        <dbReference type="Proteomes" id="UP001622557"/>
    </source>
</evidence>
<evidence type="ECO:0000256" key="6">
    <source>
        <dbReference type="PROSITE-ProRule" id="PRU00169"/>
    </source>
</evidence>
<dbReference type="PANTHER" id="PTHR48111">
    <property type="entry name" value="REGULATOR OF RPOS"/>
    <property type="match status" value="1"/>
</dbReference>
<feature type="region of interest" description="Disordered" evidence="8">
    <location>
        <begin position="1"/>
        <end position="35"/>
    </location>
</feature>
<dbReference type="CDD" id="cd00383">
    <property type="entry name" value="trans_reg_C"/>
    <property type="match status" value="1"/>
</dbReference>
<sequence>MNRPAADPAGTRRDWRIPRPLTEPPRTTAGSAQPEAAPALRVLVIDGESHAADGLVQELRRHGYRADSVGSGAEALAEHHRADFVLLDLDLPDLDGLEVCRRIRLAGDVPIITVTARASELDRVLGLQAGSDDYVVKPFGLRELLARMDAVLRRARPRPAAPRAAAAPQVVTHGPLRVDAARREILLDGRPLDLTPKEFDLLHLLVSQPETVHSRRRVMSQVWNEDSPHRGRTIDTHVSSLRGKLGSSDWIVTVRGVGFRLGEPWRMPRPASADSL</sequence>
<feature type="DNA-binding region" description="OmpR/PhoB-type" evidence="7">
    <location>
        <begin position="168"/>
        <end position="263"/>
    </location>
</feature>
<protein>
    <submittedName>
        <fullName evidence="11">Response regulator transcription factor</fullName>
    </submittedName>
</protein>
<evidence type="ECO:0000256" key="2">
    <source>
        <dbReference type="ARBA" id="ARBA00023012"/>
    </source>
</evidence>
<evidence type="ECO:0000256" key="7">
    <source>
        <dbReference type="PROSITE-ProRule" id="PRU01091"/>
    </source>
</evidence>
<gene>
    <name evidence="11" type="ORF">OG350_19195</name>
</gene>
<dbReference type="InterPro" id="IPR036388">
    <property type="entry name" value="WH-like_DNA-bd_sf"/>
</dbReference>
<dbReference type="InterPro" id="IPR011006">
    <property type="entry name" value="CheY-like_superfamily"/>
</dbReference>
<dbReference type="Gene3D" id="1.10.10.10">
    <property type="entry name" value="Winged helix-like DNA-binding domain superfamily/Winged helix DNA-binding domain"/>
    <property type="match status" value="1"/>
</dbReference>
<keyword evidence="4 7" id="KW-0238">DNA-binding</keyword>
<proteinExistence type="predicted"/>
<dbReference type="InterPro" id="IPR039420">
    <property type="entry name" value="WalR-like"/>
</dbReference>
<dbReference type="SMART" id="SM00448">
    <property type="entry name" value="REC"/>
    <property type="match status" value="1"/>
</dbReference>
<evidence type="ECO:0000256" key="3">
    <source>
        <dbReference type="ARBA" id="ARBA00023015"/>
    </source>
</evidence>
<dbReference type="Gene3D" id="6.10.250.690">
    <property type="match status" value="1"/>
</dbReference>
<dbReference type="SUPFAM" id="SSF46894">
    <property type="entry name" value="C-terminal effector domain of the bipartite response regulators"/>
    <property type="match status" value="1"/>
</dbReference>
<dbReference type="Gene3D" id="3.40.50.2300">
    <property type="match status" value="1"/>
</dbReference>
<dbReference type="RefSeq" id="WP_051754361.1">
    <property type="nucleotide sequence ID" value="NZ_CP108164.1"/>
</dbReference>
<organism evidence="11 12">
    <name type="scientific">Streptomyces achromogenes</name>
    <dbReference type="NCBI Taxonomy" id="67255"/>
    <lineage>
        <taxon>Bacteria</taxon>
        <taxon>Bacillati</taxon>
        <taxon>Actinomycetota</taxon>
        <taxon>Actinomycetes</taxon>
        <taxon>Kitasatosporales</taxon>
        <taxon>Streptomycetaceae</taxon>
        <taxon>Streptomyces</taxon>
    </lineage>
</organism>
<keyword evidence="12" id="KW-1185">Reference proteome</keyword>
<keyword evidence="5" id="KW-0804">Transcription</keyword>
<evidence type="ECO:0000259" key="9">
    <source>
        <dbReference type="PROSITE" id="PS50110"/>
    </source>
</evidence>
<evidence type="ECO:0000259" key="10">
    <source>
        <dbReference type="PROSITE" id="PS51755"/>
    </source>
</evidence>
<name>A0ABZ1KQK3_STRAH</name>
<dbReference type="Pfam" id="PF00072">
    <property type="entry name" value="Response_reg"/>
    <property type="match status" value="1"/>
</dbReference>
<feature type="domain" description="Response regulatory" evidence="9">
    <location>
        <begin position="41"/>
        <end position="152"/>
    </location>
</feature>
<accession>A0ABZ1KQK3</accession>
<dbReference type="Proteomes" id="UP001622557">
    <property type="component" value="Chromosome"/>
</dbReference>
<dbReference type="PROSITE" id="PS50110">
    <property type="entry name" value="RESPONSE_REGULATORY"/>
    <property type="match status" value="1"/>
</dbReference>
<evidence type="ECO:0000313" key="11">
    <source>
        <dbReference type="EMBL" id="WTQ82295.1"/>
    </source>
</evidence>
<dbReference type="InterPro" id="IPR001789">
    <property type="entry name" value="Sig_transdc_resp-reg_receiver"/>
</dbReference>
<keyword evidence="1 6" id="KW-0597">Phosphoprotein</keyword>
<dbReference type="PANTHER" id="PTHR48111:SF1">
    <property type="entry name" value="TWO-COMPONENT RESPONSE REGULATOR ORR33"/>
    <property type="match status" value="1"/>
</dbReference>
<dbReference type="InterPro" id="IPR001867">
    <property type="entry name" value="OmpR/PhoB-type_DNA-bd"/>
</dbReference>
<evidence type="ECO:0000256" key="5">
    <source>
        <dbReference type="ARBA" id="ARBA00023163"/>
    </source>
</evidence>
<reference evidence="11 12" key="1">
    <citation type="submission" date="2022-10" db="EMBL/GenBank/DDBJ databases">
        <title>The complete genomes of actinobacterial strains from the NBC collection.</title>
        <authorList>
            <person name="Joergensen T.S."/>
            <person name="Alvarez Arevalo M."/>
            <person name="Sterndorff E.B."/>
            <person name="Faurdal D."/>
            <person name="Vuksanovic O."/>
            <person name="Mourched A.-S."/>
            <person name="Charusanti P."/>
            <person name="Shaw S."/>
            <person name="Blin K."/>
            <person name="Weber T."/>
        </authorList>
    </citation>
    <scope>NUCLEOTIDE SEQUENCE [LARGE SCALE GENOMIC DNA]</scope>
    <source>
        <strain evidence="11 12">NBC_00156</strain>
    </source>
</reference>
<evidence type="ECO:0000256" key="4">
    <source>
        <dbReference type="ARBA" id="ARBA00023125"/>
    </source>
</evidence>
<keyword evidence="3" id="KW-0805">Transcription regulation</keyword>
<evidence type="ECO:0000256" key="8">
    <source>
        <dbReference type="SAM" id="MobiDB-lite"/>
    </source>
</evidence>